<dbReference type="EMBL" id="JBIYDN010000019">
    <property type="protein sequence ID" value="MFK4445480.1"/>
    <property type="molecule type" value="Genomic_DNA"/>
</dbReference>
<keyword evidence="2" id="KW-1185">Reference proteome</keyword>
<evidence type="ECO:0000313" key="1">
    <source>
        <dbReference type="EMBL" id="MFK4445480.1"/>
    </source>
</evidence>
<name>A0ABW8MS88_9BURK</name>
<reference evidence="1 2" key="2">
    <citation type="submission" date="2024-11" db="EMBL/GenBank/DDBJ databases">
        <title>Using genomics to understand microbial adaptation to soil warming.</title>
        <authorList>
            <person name="Deangelis K.M. PhD."/>
        </authorList>
    </citation>
    <scope>NUCLEOTIDE SEQUENCE [LARGE SCALE GENOMIC DNA]</scope>
    <source>
        <strain evidence="1 2">GAS97</strain>
    </source>
</reference>
<reference evidence="1 2" key="1">
    <citation type="submission" date="2024-10" db="EMBL/GenBank/DDBJ databases">
        <authorList>
            <person name="Deangelis K."/>
            <person name="Huntemann M."/>
            <person name="Clum A."/>
            <person name="Wang J."/>
            <person name="Palaniappan K."/>
            <person name="Ritter S."/>
            <person name="Chen I.-M."/>
            <person name="Stamatis D."/>
            <person name="Reddy T."/>
            <person name="O'Malley R."/>
            <person name="Daum C."/>
            <person name="Ng V."/>
            <person name="Ivanova N."/>
            <person name="Kyrpides N."/>
            <person name="Woyke T."/>
        </authorList>
    </citation>
    <scope>NUCLEOTIDE SEQUENCE [LARGE SCALE GENOMIC DNA]</scope>
    <source>
        <strain evidence="1 2">GAS97</strain>
    </source>
</reference>
<dbReference type="RefSeq" id="WP_404610467.1">
    <property type="nucleotide sequence ID" value="NZ_JBIYDN010000019.1"/>
</dbReference>
<evidence type="ECO:0000313" key="2">
    <source>
        <dbReference type="Proteomes" id="UP001620514"/>
    </source>
</evidence>
<dbReference type="Proteomes" id="UP001620514">
    <property type="component" value="Unassembled WGS sequence"/>
</dbReference>
<sequence length="79" mass="8813">MEREDLHRFSSAGAAVVQLVLVYAQSKCQILREVKIFGAMCNRRVVLNDLLFKGVPAKAAGARSFQEEMVAMNSDRNRA</sequence>
<protein>
    <submittedName>
        <fullName evidence="1">Uncharacterized protein</fullName>
    </submittedName>
</protein>
<accession>A0ABW8MS88</accession>
<gene>
    <name evidence="1" type="ORF">ABH943_005505</name>
</gene>
<organism evidence="1 2">
    <name type="scientific">Caballeronia udeis</name>
    <dbReference type="NCBI Taxonomy" id="1232866"/>
    <lineage>
        <taxon>Bacteria</taxon>
        <taxon>Pseudomonadati</taxon>
        <taxon>Pseudomonadota</taxon>
        <taxon>Betaproteobacteria</taxon>
        <taxon>Burkholderiales</taxon>
        <taxon>Burkholderiaceae</taxon>
        <taxon>Caballeronia</taxon>
    </lineage>
</organism>
<comment type="caution">
    <text evidence="1">The sequence shown here is derived from an EMBL/GenBank/DDBJ whole genome shotgun (WGS) entry which is preliminary data.</text>
</comment>
<proteinExistence type="predicted"/>